<feature type="chain" id="PRO_5047171191" evidence="1">
    <location>
        <begin position="20"/>
        <end position="236"/>
    </location>
</feature>
<dbReference type="PANTHER" id="PTHR30383">
    <property type="entry name" value="THIOESTERASE 1/PROTEASE 1/LYSOPHOSPHOLIPASE L1"/>
    <property type="match status" value="1"/>
</dbReference>
<gene>
    <name evidence="3" type="ORF">I4Q42_03625</name>
</gene>
<dbReference type="InterPro" id="IPR013830">
    <property type="entry name" value="SGNH_hydro"/>
</dbReference>
<dbReference type="Gene3D" id="3.40.50.1110">
    <property type="entry name" value="SGNH hydrolase"/>
    <property type="match status" value="1"/>
</dbReference>
<protein>
    <submittedName>
        <fullName evidence="3">SGNH/GDSL hydrolase family protein</fullName>
    </submittedName>
</protein>
<sequence length="236" mass="25163">MNRRLLIAAGLALPGLAMAQTPPSEEEVRLHTDWPWLARYRDANATDAALPVERRRCVFIGDSITQGWKDARPSFFADNGFLGRGIGGQTTPQMLLRFTPDVVALKPAAVHILAGTNDIAGNTGPFDPVATRNNLSAMVALAKAAGIRVILGSITPAATYPWKPALYPDVEIPRLNAWIKAFAAEQGAVFADYTAVMDDGRAGMKPGLAYDQVHPTQAGYAVMEPVALAAVKTALG</sequence>
<dbReference type="EMBL" id="JADWOX010000002">
    <property type="protein sequence ID" value="MBI1682752.1"/>
    <property type="molecule type" value="Genomic_DNA"/>
</dbReference>
<dbReference type="InterPro" id="IPR051532">
    <property type="entry name" value="Ester_Hydrolysis_Enzymes"/>
</dbReference>
<dbReference type="PANTHER" id="PTHR30383:SF5">
    <property type="entry name" value="SGNH HYDROLASE-TYPE ESTERASE DOMAIN-CONTAINING PROTEIN"/>
    <property type="match status" value="1"/>
</dbReference>
<keyword evidence="3" id="KW-0378">Hydrolase</keyword>
<accession>A0ABS0SSX1</accession>
<feature type="domain" description="SGNH hydrolase-type esterase" evidence="2">
    <location>
        <begin position="59"/>
        <end position="222"/>
    </location>
</feature>
<keyword evidence="4" id="KW-1185">Reference proteome</keyword>
<comment type="caution">
    <text evidence="3">The sequence shown here is derived from an EMBL/GenBank/DDBJ whole genome shotgun (WGS) entry which is preliminary data.</text>
</comment>
<name>A0ABS0SSX1_9CAUL</name>
<feature type="signal peptide" evidence="1">
    <location>
        <begin position="1"/>
        <end position="19"/>
    </location>
</feature>
<dbReference type="Proteomes" id="UP000639859">
    <property type="component" value="Unassembled WGS sequence"/>
</dbReference>
<proteinExistence type="predicted"/>
<evidence type="ECO:0000313" key="3">
    <source>
        <dbReference type="EMBL" id="MBI1682752.1"/>
    </source>
</evidence>
<evidence type="ECO:0000256" key="1">
    <source>
        <dbReference type="SAM" id="SignalP"/>
    </source>
</evidence>
<evidence type="ECO:0000259" key="2">
    <source>
        <dbReference type="Pfam" id="PF13472"/>
    </source>
</evidence>
<dbReference type="RefSeq" id="WP_198574702.1">
    <property type="nucleotide sequence ID" value="NZ_JADWOX010000002.1"/>
</dbReference>
<reference evidence="3 4" key="1">
    <citation type="submission" date="2020-11" db="EMBL/GenBank/DDBJ databases">
        <title>genome sequence of strain KACC 18849.</title>
        <authorList>
            <person name="Gao J."/>
            <person name="Zhang X."/>
        </authorList>
    </citation>
    <scope>NUCLEOTIDE SEQUENCE [LARGE SCALE GENOMIC DNA]</scope>
    <source>
        <strain evidence="3 4">KACC 18849</strain>
    </source>
</reference>
<dbReference type="InterPro" id="IPR036514">
    <property type="entry name" value="SGNH_hydro_sf"/>
</dbReference>
<dbReference type="CDD" id="cd04501">
    <property type="entry name" value="SGNH_hydrolase_like_4"/>
    <property type="match status" value="1"/>
</dbReference>
<dbReference type="SUPFAM" id="SSF52266">
    <property type="entry name" value="SGNH hydrolase"/>
    <property type="match status" value="1"/>
</dbReference>
<evidence type="ECO:0000313" key="4">
    <source>
        <dbReference type="Proteomes" id="UP000639859"/>
    </source>
</evidence>
<keyword evidence="1" id="KW-0732">Signal</keyword>
<dbReference type="GO" id="GO:0016787">
    <property type="term" value="F:hydrolase activity"/>
    <property type="evidence" value="ECO:0007669"/>
    <property type="project" value="UniProtKB-KW"/>
</dbReference>
<organism evidence="3 4">
    <name type="scientific">Caulobacter hibisci</name>
    <dbReference type="NCBI Taxonomy" id="2035993"/>
    <lineage>
        <taxon>Bacteria</taxon>
        <taxon>Pseudomonadati</taxon>
        <taxon>Pseudomonadota</taxon>
        <taxon>Alphaproteobacteria</taxon>
        <taxon>Caulobacterales</taxon>
        <taxon>Caulobacteraceae</taxon>
        <taxon>Caulobacter</taxon>
    </lineage>
</organism>
<dbReference type="Pfam" id="PF13472">
    <property type="entry name" value="Lipase_GDSL_2"/>
    <property type="match status" value="1"/>
</dbReference>